<evidence type="ECO:0000256" key="4">
    <source>
        <dbReference type="SAM" id="SignalP"/>
    </source>
</evidence>
<dbReference type="Proteomes" id="UP000095300">
    <property type="component" value="Unassembled WGS sequence"/>
</dbReference>
<keyword evidence="4" id="KW-0732">Signal</keyword>
<evidence type="ECO:0000313" key="6">
    <source>
        <dbReference type="EnsemblMetazoa" id="SCAU010829-PA"/>
    </source>
</evidence>
<dbReference type="GO" id="GO:0050660">
    <property type="term" value="F:flavin adenine dinucleotide binding"/>
    <property type="evidence" value="ECO:0007669"/>
    <property type="project" value="InterPro"/>
</dbReference>
<comment type="similarity">
    <text evidence="1">Belongs to the GMC oxidoreductase family.</text>
</comment>
<dbReference type="PROSITE" id="PS00624">
    <property type="entry name" value="GMC_OXRED_2"/>
    <property type="match status" value="1"/>
</dbReference>
<evidence type="ECO:0000259" key="5">
    <source>
        <dbReference type="PROSITE" id="PS00624"/>
    </source>
</evidence>
<feature type="active site" description="Proton donor" evidence="2">
    <location>
        <position position="554"/>
    </location>
</feature>
<feature type="signal peptide" evidence="4">
    <location>
        <begin position="1"/>
        <end position="22"/>
    </location>
</feature>
<dbReference type="PANTHER" id="PTHR11552:SF158">
    <property type="entry name" value="GH23626P-RELATED"/>
    <property type="match status" value="1"/>
</dbReference>
<accession>A0A1I8PSY3</accession>
<evidence type="ECO:0000313" key="7">
    <source>
        <dbReference type="Proteomes" id="UP000095300"/>
    </source>
</evidence>
<dbReference type="Gene3D" id="3.30.560.10">
    <property type="entry name" value="Glucose Oxidase, domain 3"/>
    <property type="match status" value="1"/>
</dbReference>
<protein>
    <recommendedName>
        <fullName evidence="5">Glucose-methanol-choline oxidoreductase N-terminal domain-containing protein</fullName>
    </recommendedName>
</protein>
<dbReference type="KEGG" id="scac:106084273"/>
<feature type="chain" id="PRO_5009327147" description="Glucose-methanol-choline oxidoreductase N-terminal domain-containing protein" evidence="4">
    <location>
        <begin position="23"/>
        <end position="621"/>
    </location>
</feature>
<dbReference type="InterPro" id="IPR007867">
    <property type="entry name" value="GMC_OxRtase_C"/>
</dbReference>
<feature type="binding site" evidence="3">
    <location>
        <position position="141"/>
    </location>
    <ligand>
        <name>FAD</name>
        <dbReference type="ChEBI" id="CHEBI:57692"/>
    </ligand>
</feature>
<dbReference type="Pfam" id="PF00732">
    <property type="entry name" value="GMC_oxred_N"/>
    <property type="match status" value="1"/>
</dbReference>
<dbReference type="InterPro" id="IPR012132">
    <property type="entry name" value="GMC_OxRdtase"/>
</dbReference>
<evidence type="ECO:0000256" key="3">
    <source>
        <dbReference type="PIRSR" id="PIRSR000137-2"/>
    </source>
</evidence>
<feature type="active site" description="Proton acceptor" evidence="2">
    <location>
        <position position="598"/>
    </location>
</feature>
<dbReference type="PANTHER" id="PTHR11552">
    <property type="entry name" value="GLUCOSE-METHANOL-CHOLINE GMC OXIDOREDUCTASE"/>
    <property type="match status" value="1"/>
</dbReference>
<dbReference type="Gene3D" id="3.50.50.60">
    <property type="entry name" value="FAD/NAD(P)-binding domain"/>
    <property type="match status" value="1"/>
</dbReference>
<sequence length="621" mass="69612">MNCCAFLPFIYAICWLASSTQGQKSQTNILEFFFEFLQDGQRQANLENQDNQVSLLEEYDFIVVGAGTAGCALAARLSENPNWNVLLLEAGGPELLIMDIPMAAHMLQLSQDINWNYRTQPSKSFCLGLDNNRCNFPRGKVMGGSSVLNFMMYTRGNHRDYDQWAALGNEGWNFEQVLPYFRKLENSLVPDAESQFVGRQGPVKISYIQRHSTIAEAFVRAGREDGLAQCDYNGKQQKCVSFLQTTTDQVLRWSSNRAYLYPLKGQRPNLHIKKNALVTKILLDPRTKSAYGVLYESKNQTFEVRARKEVISSAGAINTPQLLMLSGVGPAKHLKKLHITPLVDLAVGHNLQDHIAPVLTILTNATSIKLEALLDGAEMLKLSSKDSLLSLAGGVEALAFYDFDNSTNDDGWPEVELFLVAGGLDTIPAVVKGFGIRQDIFQALYKDIVRNNAYVFLIFPMILKPRSRGRIMLKSKNAKEYPLIFPNYFSDLHDLDMSVKGLQKTIDLLKLPAMRKINARLLAHQIPQCRDYGEVTSRPYLECYARHLTLTIYHQVGTAKMGPISDREAVVDARLRVYGVKNLRVVDASVMPNIVAGHPNGPVFMIAEKAADMIKQDYDFI</sequence>
<name>A0A1I8PSY3_STOCA</name>
<dbReference type="VEuPathDB" id="VectorBase:SCAU010829"/>
<gene>
    <name evidence="6" type="primary">106084273</name>
</gene>
<keyword evidence="3" id="KW-0274">FAD</keyword>
<dbReference type="AlphaFoldDB" id="A0A1I8PSY3"/>
<dbReference type="STRING" id="35570.A0A1I8PSY3"/>
<evidence type="ECO:0000256" key="2">
    <source>
        <dbReference type="PIRSR" id="PIRSR000137-1"/>
    </source>
</evidence>
<dbReference type="OrthoDB" id="269227at2759"/>
<keyword evidence="7" id="KW-1185">Reference proteome</keyword>
<keyword evidence="3" id="KW-0285">Flavoprotein</keyword>
<dbReference type="SUPFAM" id="SSF54373">
    <property type="entry name" value="FAD-linked reductases, C-terminal domain"/>
    <property type="match status" value="1"/>
</dbReference>
<feature type="domain" description="Glucose-methanol-choline oxidoreductase N-terminal" evidence="5">
    <location>
        <begin position="315"/>
        <end position="329"/>
    </location>
</feature>
<dbReference type="Pfam" id="PF05199">
    <property type="entry name" value="GMC_oxred_C"/>
    <property type="match status" value="1"/>
</dbReference>
<dbReference type="InterPro" id="IPR000172">
    <property type="entry name" value="GMC_OxRdtase_N"/>
</dbReference>
<dbReference type="PIRSF" id="PIRSF000137">
    <property type="entry name" value="Alcohol_oxidase"/>
    <property type="match status" value="1"/>
</dbReference>
<dbReference type="SUPFAM" id="SSF51905">
    <property type="entry name" value="FAD/NAD(P)-binding domain"/>
    <property type="match status" value="1"/>
</dbReference>
<proteinExistence type="inferred from homology"/>
<evidence type="ECO:0000256" key="1">
    <source>
        <dbReference type="ARBA" id="ARBA00010790"/>
    </source>
</evidence>
<feature type="binding site" evidence="3">
    <location>
        <position position="278"/>
    </location>
    <ligand>
        <name>FAD</name>
        <dbReference type="ChEBI" id="CHEBI:57692"/>
    </ligand>
</feature>
<reference evidence="6" key="1">
    <citation type="submission" date="2020-05" db="UniProtKB">
        <authorList>
            <consortium name="EnsemblMetazoa"/>
        </authorList>
    </citation>
    <scope>IDENTIFICATION</scope>
    <source>
        <strain evidence="6">USDA</strain>
    </source>
</reference>
<dbReference type="GO" id="GO:0016614">
    <property type="term" value="F:oxidoreductase activity, acting on CH-OH group of donors"/>
    <property type="evidence" value="ECO:0007669"/>
    <property type="project" value="InterPro"/>
</dbReference>
<comment type="cofactor">
    <cofactor evidence="3">
        <name>FAD</name>
        <dbReference type="ChEBI" id="CHEBI:57692"/>
    </cofactor>
</comment>
<dbReference type="EnsemblMetazoa" id="SCAU010829-RA">
    <property type="protein sequence ID" value="SCAU010829-PA"/>
    <property type="gene ID" value="SCAU010829"/>
</dbReference>
<dbReference type="InterPro" id="IPR036188">
    <property type="entry name" value="FAD/NAD-bd_sf"/>
</dbReference>
<organism evidence="6 7">
    <name type="scientific">Stomoxys calcitrans</name>
    <name type="common">Stable fly</name>
    <name type="synonym">Conops calcitrans</name>
    <dbReference type="NCBI Taxonomy" id="35570"/>
    <lineage>
        <taxon>Eukaryota</taxon>
        <taxon>Metazoa</taxon>
        <taxon>Ecdysozoa</taxon>
        <taxon>Arthropoda</taxon>
        <taxon>Hexapoda</taxon>
        <taxon>Insecta</taxon>
        <taxon>Pterygota</taxon>
        <taxon>Neoptera</taxon>
        <taxon>Endopterygota</taxon>
        <taxon>Diptera</taxon>
        <taxon>Brachycera</taxon>
        <taxon>Muscomorpha</taxon>
        <taxon>Muscoidea</taxon>
        <taxon>Muscidae</taxon>
        <taxon>Stomoxys</taxon>
    </lineage>
</organism>